<evidence type="ECO:0000259" key="2">
    <source>
        <dbReference type="Pfam" id="PF04577"/>
    </source>
</evidence>
<keyword evidence="1" id="KW-0472">Membrane</keyword>
<name>A0A1M2VXX1_TRAPU</name>
<sequence>MRLLSWRFSFPSRLPPYQRLDLEDGGTGPAKLSASGLPKRSCSTFVLLGSLLASVVLLILVLLRIDTRWTYRIPPPSLPETASQLQVSQRLANALPTFLSGNPDLASRQWAPASLNTCPPGTPPYLAPCLAQRREGAVYGEELIYPDFRLHEPLFAPSRANGDRSEWRSKLDGIMERAAFCKDKRWVCYKGQTGQNVVLANATFKGNPPADHWVDNACMSDGVSTAGLATAPADAAINTLATQAEYDAAFPVDTLLIATTPDSWSFQHFLDRITHIVAQGHHFTFGQSAPELVAGRPPGGAVSEMYDMLGLGGGKVHFRQPRLAAKKVVFSCRSPLVHPWLSLRSLEMFGLDPVGIPIEQRKKVVYVSRSHGSTSNGGRRVRNEDELLKGVRALLAMRDQGEELVLLHELGLSSQPQIMAWFHENVRAVIGPHGGGLYHHRWTGRDTLLLELMPRSWTSHMFWEEAGMLGQTYANVPLEPVSKKSTNMEADIPAVLEILSAQLGKSDARGVGLERLYRWHAPELLADEQ</sequence>
<keyword evidence="4" id="KW-1185">Reference proteome</keyword>
<reference evidence="3 4" key="1">
    <citation type="submission" date="2016-10" db="EMBL/GenBank/DDBJ databases">
        <title>Genome sequence of the basidiomycete white-rot fungus Trametes pubescens.</title>
        <authorList>
            <person name="Makela M.R."/>
            <person name="Granchi Z."/>
            <person name="Peng M."/>
            <person name="De Vries R.P."/>
            <person name="Grigoriev I."/>
            <person name="Riley R."/>
            <person name="Hilden K."/>
        </authorList>
    </citation>
    <scope>NUCLEOTIDE SEQUENCE [LARGE SCALE GENOMIC DNA]</scope>
    <source>
        <strain evidence="3 4">FBCC735</strain>
    </source>
</reference>
<dbReference type="InterPro" id="IPR049625">
    <property type="entry name" value="Glyco_transf_61_cat"/>
</dbReference>
<keyword evidence="1" id="KW-0812">Transmembrane</keyword>
<feature type="transmembrane region" description="Helical" evidence="1">
    <location>
        <begin position="45"/>
        <end position="63"/>
    </location>
</feature>
<proteinExistence type="predicted"/>
<organism evidence="3 4">
    <name type="scientific">Trametes pubescens</name>
    <name type="common">White-rot fungus</name>
    <dbReference type="NCBI Taxonomy" id="154538"/>
    <lineage>
        <taxon>Eukaryota</taxon>
        <taxon>Fungi</taxon>
        <taxon>Dikarya</taxon>
        <taxon>Basidiomycota</taxon>
        <taxon>Agaricomycotina</taxon>
        <taxon>Agaricomycetes</taxon>
        <taxon>Polyporales</taxon>
        <taxon>Polyporaceae</taxon>
        <taxon>Trametes</taxon>
    </lineage>
</organism>
<dbReference type="GO" id="GO:0016757">
    <property type="term" value="F:glycosyltransferase activity"/>
    <property type="evidence" value="ECO:0007669"/>
    <property type="project" value="InterPro"/>
</dbReference>
<evidence type="ECO:0000313" key="4">
    <source>
        <dbReference type="Proteomes" id="UP000184267"/>
    </source>
</evidence>
<gene>
    <name evidence="3" type="ORF">TRAPUB_10995</name>
</gene>
<dbReference type="OMA" id="APLIHPW"/>
<evidence type="ECO:0000313" key="3">
    <source>
        <dbReference type="EMBL" id="OJT12459.1"/>
    </source>
</evidence>
<dbReference type="AlphaFoldDB" id="A0A1M2VXX1"/>
<protein>
    <recommendedName>
        <fullName evidence="2">Glycosyltransferase 61 catalytic domain-containing protein</fullName>
    </recommendedName>
</protein>
<dbReference type="Pfam" id="PF04577">
    <property type="entry name" value="Glyco_transf_61"/>
    <property type="match status" value="1"/>
</dbReference>
<dbReference type="Proteomes" id="UP000184267">
    <property type="component" value="Unassembled WGS sequence"/>
</dbReference>
<evidence type="ECO:0000256" key="1">
    <source>
        <dbReference type="SAM" id="Phobius"/>
    </source>
</evidence>
<dbReference type="OrthoDB" id="529273at2759"/>
<comment type="caution">
    <text evidence="3">The sequence shown here is derived from an EMBL/GenBank/DDBJ whole genome shotgun (WGS) entry which is preliminary data.</text>
</comment>
<keyword evidence="1" id="KW-1133">Transmembrane helix</keyword>
<feature type="domain" description="Glycosyltransferase 61 catalytic" evidence="2">
    <location>
        <begin position="266"/>
        <end position="447"/>
    </location>
</feature>
<accession>A0A1M2VXX1</accession>
<dbReference type="EMBL" id="MNAD01000487">
    <property type="protein sequence ID" value="OJT12459.1"/>
    <property type="molecule type" value="Genomic_DNA"/>
</dbReference>